<dbReference type="PANTHER" id="PTHR38599:SF1">
    <property type="entry name" value="CUPIN DOMAIN PROTEIN (AFU_ORTHOLOGUE AFUA_3G13620)"/>
    <property type="match status" value="1"/>
</dbReference>
<dbReference type="EMBL" id="JAGMUU010000014">
    <property type="protein sequence ID" value="KAH7140018.1"/>
    <property type="molecule type" value="Genomic_DNA"/>
</dbReference>
<dbReference type="Proteomes" id="UP000717696">
    <property type="component" value="Unassembled WGS sequence"/>
</dbReference>
<dbReference type="SUPFAM" id="SSF51182">
    <property type="entry name" value="RmlC-like cupins"/>
    <property type="match status" value="1"/>
</dbReference>
<keyword evidence="3" id="KW-1185">Reference proteome</keyword>
<dbReference type="OrthoDB" id="5793281at2759"/>
<gene>
    <name evidence="2" type="ORF">B0J13DRAFT_558790</name>
</gene>
<comment type="caution">
    <text evidence="2">The sequence shown here is derived from an EMBL/GenBank/DDBJ whole genome shotgun (WGS) entry which is preliminary data.</text>
</comment>
<dbReference type="Pfam" id="PF00190">
    <property type="entry name" value="Cupin_1"/>
    <property type="match status" value="1"/>
</dbReference>
<dbReference type="CDD" id="cd02234">
    <property type="entry name" value="cupin_BLR7677-like"/>
    <property type="match status" value="1"/>
</dbReference>
<evidence type="ECO:0000259" key="1">
    <source>
        <dbReference type="Pfam" id="PF00190"/>
    </source>
</evidence>
<dbReference type="InterPro" id="IPR006045">
    <property type="entry name" value="Cupin_1"/>
</dbReference>
<evidence type="ECO:0000313" key="2">
    <source>
        <dbReference type="EMBL" id="KAH7140018.1"/>
    </source>
</evidence>
<dbReference type="InterPro" id="IPR011051">
    <property type="entry name" value="RmlC_Cupin_sf"/>
</dbReference>
<sequence>MSFPNVDLNLRWQDQNVVKKDGQWTVDGRPTVGVALSYLHHPPNLSDKTWLGLLVTAPPNAATPPHTHAGAAIVATVIRGHVLNQMVHSHVDPATGAKHTHESDAKVYGPGESWYEAPGCHHVRSENVGAEEALFVANLIVSTDVFNGLDLEARSVEQDFQKIGRVFVIDKDVEEQNATGQSGA</sequence>
<dbReference type="AlphaFoldDB" id="A0A9P9EM59"/>
<dbReference type="Gene3D" id="2.60.120.10">
    <property type="entry name" value="Jelly Rolls"/>
    <property type="match status" value="1"/>
</dbReference>
<organism evidence="2 3">
    <name type="scientific">Dactylonectria estremocensis</name>
    <dbReference type="NCBI Taxonomy" id="1079267"/>
    <lineage>
        <taxon>Eukaryota</taxon>
        <taxon>Fungi</taxon>
        <taxon>Dikarya</taxon>
        <taxon>Ascomycota</taxon>
        <taxon>Pezizomycotina</taxon>
        <taxon>Sordariomycetes</taxon>
        <taxon>Hypocreomycetidae</taxon>
        <taxon>Hypocreales</taxon>
        <taxon>Nectriaceae</taxon>
        <taxon>Dactylonectria</taxon>
    </lineage>
</organism>
<protein>
    <recommendedName>
        <fullName evidence="1">Cupin type-1 domain-containing protein</fullName>
    </recommendedName>
</protein>
<name>A0A9P9EM59_9HYPO</name>
<reference evidence="2" key="1">
    <citation type="journal article" date="2021" name="Nat. Commun.">
        <title>Genetic determinants of endophytism in the Arabidopsis root mycobiome.</title>
        <authorList>
            <person name="Mesny F."/>
            <person name="Miyauchi S."/>
            <person name="Thiergart T."/>
            <person name="Pickel B."/>
            <person name="Atanasova L."/>
            <person name="Karlsson M."/>
            <person name="Huettel B."/>
            <person name="Barry K.W."/>
            <person name="Haridas S."/>
            <person name="Chen C."/>
            <person name="Bauer D."/>
            <person name="Andreopoulos W."/>
            <person name="Pangilinan J."/>
            <person name="LaButti K."/>
            <person name="Riley R."/>
            <person name="Lipzen A."/>
            <person name="Clum A."/>
            <person name="Drula E."/>
            <person name="Henrissat B."/>
            <person name="Kohler A."/>
            <person name="Grigoriev I.V."/>
            <person name="Martin F.M."/>
            <person name="Hacquard S."/>
        </authorList>
    </citation>
    <scope>NUCLEOTIDE SEQUENCE</scope>
    <source>
        <strain evidence="2">MPI-CAGE-AT-0021</strain>
    </source>
</reference>
<accession>A0A9P9EM59</accession>
<feature type="domain" description="Cupin type-1" evidence="1">
    <location>
        <begin position="55"/>
        <end position="137"/>
    </location>
</feature>
<evidence type="ECO:0000313" key="3">
    <source>
        <dbReference type="Proteomes" id="UP000717696"/>
    </source>
</evidence>
<dbReference type="InterPro" id="IPR014710">
    <property type="entry name" value="RmlC-like_jellyroll"/>
</dbReference>
<proteinExistence type="predicted"/>
<dbReference type="PANTHER" id="PTHR38599">
    <property type="entry name" value="CUPIN DOMAIN PROTEIN (AFU_ORTHOLOGUE AFUA_3G13620)"/>
    <property type="match status" value="1"/>
</dbReference>